<comment type="function">
    <text evidence="6">RNaseP catalyzes the removal of the 5'-leader sequence from pre-tRNA to produce the mature 5'-terminus. It can also cleave other RNA substrates such as 4.5S RNA. The protein component plays an auxiliary but essential role in vivo by binding to the 5'-leader sequence and broadening the substrate specificity of the ribozyme.</text>
</comment>
<keyword evidence="1 6" id="KW-0819">tRNA processing</keyword>
<dbReference type="Proteomes" id="UP000824232">
    <property type="component" value="Unassembled WGS sequence"/>
</dbReference>
<keyword evidence="2 6" id="KW-0540">Nuclease</keyword>
<keyword evidence="4 6" id="KW-0378">Hydrolase</keyword>
<dbReference type="PANTHER" id="PTHR33992:SF1">
    <property type="entry name" value="RIBONUCLEASE P PROTEIN COMPONENT"/>
    <property type="match status" value="1"/>
</dbReference>
<reference evidence="8" key="2">
    <citation type="journal article" date="2021" name="PeerJ">
        <title>Extensive microbial diversity within the chicken gut microbiome revealed by metagenomics and culture.</title>
        <authorList>
            <person name="Gilroy R."/>
            <person name="Ravi A."/>
            <person name="Getino M."/>
            <person name="Pursley I."/>
            <person name="Horton D.L."/>
            <person name="Alikhan N.F."/>
            <person name="Baker D."/>
            <person name="Gharbi K."/>
            <person name="Hall N."/>
            <person name="Watson M."/>
            <person name="Adriaenssens E.M."/>
            <person name="Foster-Nyarko E."/>
            <person name="Jarju S."/>
            <person name="Secka A."/>
            <person name="Antonio M."/>
            <person name="Oren A."/>
            <person name="Chaudhuri R.R."/>
            <person name="La Ragione R."/>
            <person name="Hildebrand F."/>
            <person name="Pallen M.J."/>
        </authorList>
    </citation>
    <scope>NUCLEOTIDE SEQUENCE</scope>
    <source>
        <strain evidence="8">CHK184-20233</strain>
    </source>
</reference>
<evidence type="ECO:0000256" key="1">
    <source>
        <dbReference type="ARBA" id="ARBA00022694"/>
    </source>
</evidence>
<dbReference type="Pfam" id="PF00825">
    <property type="entry name" value="Ribonuclease_P"/>
    <property type="match status" value="1"/>
</dbReference>
<dbReference type="HAMAP" id="MF_00227">
    <property type="entry name" value="RNase_P"/>
    <property type="match status" value="1"/>
</dbReference>
<evidence type="ECO:0000256" key="5">
    <source>
        <dbReference type="ARBA" id="ARBA00022884"/>
    </source>
</evidence>
<evidence type="ECO:0000313" key="8">
    <source>
        <dbReference type="EMBL" id="HIR59707.1"/>
    </source>
</evidence>
<protein>
    <recommendedName>
        <fullName evidence="6 7">Ribonuclease P protein component</fullName>
        <shortName evidence="6">RNase P protein</shortName>
        <shortName evidence="6">RNaseP protein</shortName>
        <ecNumber evidence="6 7">3.1.26.5</ecNumber>
    </recommendedName>
    <alternativeName>
        <fullName evidence="6">Protein C5</fullName>
    </alternativeName>
</protein>
<evidence type="ECO:0000256" key="4">
    <source>
        <dbReference type="ARBA" id="ARBA00022801"/>
    </source>
</evidence>
<dbReference type="GO" id="GO:0042781">
    <property type="term" value="F:3'-tRNA processing endoribonuclease activity"/>
    <property type="evidence" value="ECO:0007669"/>
    <property type="project" value="TreeGrafter"/>
</dbReference>
<dbReference type="PANTHER" id="PTHR33992">
    <property type="entry name" value="RIBONUCLEASE P PROTEIN COMPONENT"/>
    <property type="match status" value="1"/>
</dbReference>
<dbReference type="Gene3D" id="3.30.230.10">
    <property type="match status" value="1"/>
</dbReference>
<accession>A0A9D1J3M2</accession>
<gene>
    <name evidence="6 8" type="primary">rnpA</name>
    <name evidence="8" type="ORF">IAB38_06615</name>
</gene>
<keyword evidence="3 6" id="KW-0255">Endonuclease</keyword>
<dbReference type="InterPro" id="IPR014721">
    <property type="entry name" value="Ribsml_uS5_D2-typ_fold_subgr"/>
</dbReference>
<comment type="subunit">
    <text evidence="6">Consists of a catalytic RNA component (M1 or rnpB) and a protein subunit.</text>
</comment>
<comment type="similarity">
    <text evidence="6">Belongs to the RnpA family.</text>
</comment>
<comment type="caution">
    <text evidence="8">The sequence shown here is derived from an EMBL/GenBank/DDBJ whole genome shotgun (WGS) entry which is preliminary data.</text>
</comment>
<dbReference type="GO" id="GO:0000049">
    <property type="term" value="F:tRNA binding"/>
    <property type="evidence" value="ECO:0007669"/>
    <property type="project" value="UniProtKB-UniRule"/>
</dbReference>
<evidence type="ECO:0000256" key="6">
    <source>
        <dbReference type="HAMAP-Rule" id="MF_00227"/>
    </source>
</evidence>
<proteinExistence type="inferred from homology"/>
<dbReference type="NCBIfam" id="TIGR00188">
    <property type="entry name" value="rnpA"/>
    <property type="match status" value="1"/>
</dbReference>
<evidence type="ECO:0000256" key="2">
    <source>
        <dbReference type="ARBA" id="ARBA00022722"/>
    </source>
</evidence>
<dbReference type="GO" id="GO:0030677">
    <property type="term" value="C:ribonuclease P complex"/>
    <property type="evidence" value="ECO:0007669"/>
    <property type="project" value="TreeGrafter"/>
</dbReference>
<evidence type="ECO:0000256" key="7">
    <source>
        <dbReference type="NCBIfam" id="TIGR00188"/>
    </source>
</evidence>
<organism evidence="8 9">
    <name type="scientific">Candidatus Onthousia excrementipullorum</name>
    <dbReference type="NCBI Taxonomy" id="2840884"/>
    <lineage>
        <taxon>Bacteria</taxon>
        <taxon>Bacillati</taxon>
        <taxon>Bacillota</taxon>
        <taxon>Bacilli</taxon>
        <taxon>Candidatus Onthousia</taxon>
    </lineage>
</organism>
<dbReference type="GO" id="GO:0004526">
    <property type="term" value="F:ribonuclease P activity"/>
    <property type="evidence" value="ECO:0007669"/>
    <property type="project" value="UniProtKB-UniRule"/>
</dbReference>
<evidence type="ECO:0000313" key="9">
    <source>
        <dbReference type="Proteomes" id="UP000824232"/>
    </source>
</evidence>
<dbReference type="GO" id="GO:0001682">
    <property type="term" value="P:tRNA 5'-leader removal"/>
    <property type="evidence" value="ECO:0007669"/>
    <property type="project" value="UniProtKB-UniRule"/>
</dbReference>
<keyword evidence="5 6" id="KW-0694">RNA-binding</keyword>
<sequence>MNKKYIVKESRVFDEVIESGKKIKNYNFVIFYKEKKDSPTKYGITVPKKVGKAHIRNNLKRKVRAIIRNYNKNYEKNYNCIIIIRNSCLNLSYQELSSSLQYLLDKIK</sequence>
<dbReference type="InterPro" id="IPR020568">
    <property type="entry name" value="Ribosomal_Su5_D2-typ_SF"/>
</dbReference>
<dbReference type="EC" id="3.1.26.5" evidence="6 7"/>
<name>A0A9D1J3M2_9FIRM</name>
<dbReference type="SUPFAM" id="SSF54211">
    <property type="entry name" value="Ribosomal protein S5 domain 2-like"/>
    <property type="match status" value="1"/>
</dbReference>
<dbReference type="InterPro" id="IPR000100">
    <property type="entry name" value="RNase_P"/>
</dbReference>
<dbReference type="AlphaFoldDB" id="A0A9D1J3M2"/>
<dbReference type="EMBL" id="DVHC01000062">
    <property type="protein sequence ID" value="HIR59707.1"/>
    <property type="molecule type" value="Genomic_DNA"/>
</dbReference>
<evidence type="ECO:0000256" key="3">
    <source>
        <dbReference type="ARBA" id="ARBA00022759"/>
    </source>
</evidence>
<comment type="catalytic activity">
    <reaction evidence="6">
        <text>Endonucleolytic cleavage of RNA, removing 5'-extranucleotides from tRNA precursor.</text>
        <dbReference type="EC" id="3.1.26.5"/>
    </reaction>
</comment>
<reference evidence="8" key="1">
    <citation type="submission" date="2020-10" db="EMBL/GenBank/DDBJ databases">
        <authorList>
            <person name="Gilroy R."/>
        </authorList>
    </citation>
    <scope>NUCLEOTIDE SEQUENCE</scope>
    <source>
        <strain evidence="8">CHK184-20233</strain>
    </source>
</reference>